<keyword evidence="3 5" id="KW-1133">Transmembrane helix</keyword>
<dbReference type="STRING" id="249189.RV04_GL000990"/>
<dbReference type="EMBL" id="JXKQ01000002">
    <property type="protein sequence ID" value="OJG46562.1"/>
    <property type="molecule type" value="Genomic_DNA"/>
</dbReference>
<evidence type="ECO:0000256" key="5">
    <source>
        <dbReference type="SAM" id="Phobius"/>
    </source>
</evidence>
<feature type="transmembrane region" description="Helical" evidence="5">
    <location>
        <begin position="107"/>
        <end position="128"/>
    </location>
</feature>
<dbReference type="RefSeq" id="WP_071857022.1">
    <property type="nucleotide sequence ID" value="NZ_JBHSHK010000005.1"/>
</dbReference>
<feature type="transmembrane region" description="Helical" evidence="5">
    <location>
        <begin position="134"/>
        <end position="152"/>
    </location>
</feature>
<dbReference type="InterPro" id="IPR049453">
    <property type="entry name" value="Memb_transporter_dom"/>
</dbReference>
<keyword evidence="4 5" id="KW-0472">Membrane</keyword>
<feature type="transmembrane region" description="Helical" evidence="5">
    <location>
        <begin position="312"/>
        <end position="330"/>
    </location>
</feature>
<dbReference type="Proteomes" id="UP000182077">
    <property type="component" value="Unassembled WGS sequence"/>
</dbReference>
<dbReference type="OrthoDB" id="581879at2"/>
<protein>
    <submittedName>
        <fullName evidence="7">Integral inner membrane protein</fullName>
    </submittedName>
</protein>
<accession>A0A1L8TQZ9</accession>
<dbReference type="GO" id="GO:0016020">
    <property type="term" value="C:membrane"/>
    <property type="evidence" value="ECO:0007669"/>
    <property type="project" value="UniProtKB-SubCell"/>
</dbReference>
<evidence type="ECO:0000256" key="2">
    <source>
        <dbReference type="ARBA" id="ARBA00022692"/>
    </source>
</evidence>
<feature type="transmembrane region" description="Helical" evidence="5">
    <location>
        <begin position="32"/>
        <end position="51"/>
    </location>
</feature>
<evidence type="ECO:0000313" key="7">
    <source>
        <dbReference type="EMBL" id="OJG46562.1"/>
    </source>
</evidence>
<reference evidence="7 8" key="1">
    <citation type="submission" date="2014-12" db="EMBL/GenBank/DDBJ databases">
        <title>Draft genome sequences of 29 type strains of Enterococci.</title>
        <authorList>
            <person name="Zhong Z."/>
            <person name="Sun Z."/>
            <person name="Liu W."/>
            <person name="Zhang W."/>
            <person name="Zhang H."/>
        </authorList>
    </citation>
    <scope>NUCLEOTIDE SEQUENCE [LARGE SCALE GENOMIC DNA]</scope>
    <source>
        <strain evidence="7 8">DSM 17122</strain>
    </source>
</reference>
<sequence length="343" mass="38257">MKDMRKILRPLGSGLAMGVPLVLGILLKDPRISSVGAMGAFSYLAFQHISIAYNLKAILIHGFTLLLAFILGALTALVPWSAPFIIGCLSYSAFLFSKIYRLPKPDYFFVLMLYATGFNFHADTVGMIMHQSSYLLYGLAGSVFSGLLVSLIERLPLSTETTRFQKLSFQDKYYLALYQQPEMVLKALHFSIILFIATYIAYLLKDSNGYWILISAAAVLAGEHMEKIKNRTIGRVVGGIIGLLLGFLLMSLHLSLPILAVVLILLNFLTELCMPINYTVANFFTNPQVLLLMTIGSSFTPLQLIPLRFSGALIGSLLAMLLIFVMDWSLKQMEQMMIHFKEE</sequence>
<feature type="transmembrane region" description="Helical" evidence="5">
    <location>
        <begin position="183"/>
        <end position="202"/>
    </location>
</feature>
<evidence type="ECO:0000313" key="8">
    <source>
        <dbReference type="Proteomes" id="UP000182077"/>
    </source>
</evidence>
<keyword evidence="2 5" id="KW-0812">Transmembrane</keyword>
<feature type="domain" description="Integral membrane bound transporter" evidence="6">
    <location>
        <begin position="196"/>
        <end position="321"/>
    </location>
</feature>
<dbReference type="AlphaFoldDB" id="A0A1L8TQZ9"/>
<evidence type="ECO:0000259" key="6">
    <source>
        <dbReference type="Pfam" id="PF13515"/>
    </source>
</evidence>
<feature type="transmembrane region" description="Helical" evidence="5">
    <location>
        <begin position="7"/>
        <end position="26"/>
    </location>
</feature>
<feature type="transmembrane region" description="Helical" evidence="5">
    <location>
        <begin position="258"/>
        <end position="277"/>
    </location>
</feature>
<proteinExistence type="predicted"/>
<name>A0A1L8TQZ9_9ENTE</name>
<dbReference type="Pfam" id="PF13515">
    <property type="entry name" value="FUSC_2"/>
    <property type="match status" value="1"/>
</dbReference>
<feature type="transmembrane region" description="Helical" evidence="5">
    <location>
        <begin position="232"/>
        <end position="252"/>
    </location>
</feature>
<comment type="subcellular location">
    <subcellularLocation>
        <location evidence="1">Membrane</location>
        <topology evidence="1">Multi-pass membrane protein</topology>
    </subcellularLocation>
</comment>
<comment type="caution">
    <text evidence="7">The sequence shown here is derived from an EMBL/GenBank/DDBJ whole genome shotgun (WGS) entry which is preliminary data.</text>
</comment>
<gene>
    <name evidence="7" type="ORF">RV04_GL000990</name>
</gene>
<organism evidence="7 8">
    <name type="scientific">Enterococcus hermanniensis</name>
    <dbReference type="NCBI Taxonomy" id="249189"/>
    <lineage>
        <taxon>Bacteria</taxon>
        <taxon>Bacillati</taxon>
        <taxon>Bacillota</taxon>
        <taxon>Bacilli</taxon>
        <taxon>Lactobacillales</taxon>
        <taxon>Enterococcaceae</taxon>
        <taxon>Enterococcus</taxon>
    </lineage>
</organism>
<keyword evidence="8" id="KW-1185">Reference proteome</keyword>
<evidence type="ECO:0000256" key="1">
    <source>
        <dbReference type="ARBA" id="ARBA00004141"/>
    </source>
</evidence>
<evidence type="ECO:0000256" key="4">
    <source>
        <dbReference type="ARBA" id="ARBA00023136"/>
    </source>
</evidence>
<feature type="transmembrane region" description="Helical" evidence="5">
    <location>
        <begin position="58"/>
        <end position="78"/>
    </location>
</feature>
<evidence type="ECO:0000256" key="3">
    <source>
        <dbReference type="ARBA" id="ARBA00022989"/>
    </source>
</evidence>